<gene>
    <name evidence="1" type="ORF">QAD02_017424</name>
</gene>
<protein>
    <submittedName>
        <fullName evidence="1">Uncharacterized protein</fullName>
    </submittedName>
</protein>
<evidence type="ECO:0000313" key="1">
    <source>
        <dbReference type="EMBL" id="KAJ8681632.1"/>
    </source>
</evidence>
<dbReference type="EMBL" id="CM056741">
    <property type="protein sequence ID" value="KAJ8681632.1"/>
    <property type="molecule type" value="Genomic_DNA"/>
</dbReference>
<name>A0ACC2PDU7_9HYME</name>
<keyword evidence="2" id="KW-1185">Reference proteome</keyword>
<dbReference type="Proteomes" id="UP001239111">
    <property type="component" value="Chromosome 1"/>
</dbReference>
<sequence>MWLTIHSYASCFLILYGIHSSLFTEALYAEGQASVFTLEKNEVPFVALIKEKSSRLHLCTGSLITKRHILTATSCMEGARKLNELRAVFRTSLPGSSLSKSFEISTSVSYQDWCGNSINCILDKSTDDISILELNVADTGIQPAVIRYDLNKPESLVRLVGWGATEKFLRPSWPREGFGFILTKQECERRVKNLIPVCLSDTVLPDKVLCAASDPAVLGMDGDFGGPVIPLEKTISAILIQRCPMYSPSDVNKYQINLLLRLEDFQEFIRDNTQV</sequence>
<organism evidence="1 2">
    <name type="scientific">Eretmocerus hayati</name>
    <dbReference type="NCBI Taxonomy" id="131215"/>
    <lineage>
        <taxon>Eukaryota</taxon>
        <taxon>Metazoa</taxon>
        <taxon>Ecdysozoa</taxon>
        <taxon>Arthropoda</taxon>
        <taxon>Hexapoda</taxon>
        <taxon>Insecta</taxon>
        <taxon>Pterygota</taxon>
        <taxon>Neoptera</taxon>
        <taxon>Endopterygota</taxon>
        <taxon>Hymenoptera</taxon>
        <taxon>Apocrita</taxon>
        <taxon>Proctotrupomorpha</taxon>
        <taxon>Chalcidoidea</taxon>
        <taxon>Aphelinidae</taxon>
        <taxon>Aphelininae</taxon>
        <taxon>Eretmocerus</taxon>
    </lineage>
</organism>
<accession>A0ACC2PDU7</accession>
<reference evidence="1" key="1">
    <citation type="submission" date="2023-04" db="EMBL/GenBank/DDBJ databases">
        <title>A chromosome-level genome assembly of the parasitoid wasp Eretmocerus hayati.</title>
        <authorList>
            <person name="Zhong Y."/>
            <person name="Liu S."/>
            <person name="Liu Y."/>
        </authorList>
    </citation>
    <scope>NUCLEOTIDE SEQUENCE</scope>
    <source>
        <strain evidence="1">ZJU_SS_LIU_2023</strain>
    </source>
</reference>
<comment type="caution">
    <text evidence="1">The sequence shown here is derived from an EMBL/GenBank/DDBJ whole genome shotgun (WGS) entry which is preliminary data.</text>
</comment>
<proteinExistence type="predicted"/>
<evidence type="ECO:0000313" key="2">
    <source>
        <dbReference type="Proteomes" id="UP001239111"/>
    </source>
</evidence>